<organism evidence="1 2">
    <name type="scientific">Achromobacter marplatensis</name>
    <dbReference type="NCBI Taxonomy" id="470868"/>
    <lineage>
        <taxon>Bacteria</taxon>
        <taxon>Pseudomonadati</taxon>
        <taxon>Pseudomonadota</taxon>
        <taxon>Betaproteobacteria</taxon>
        <taxon>Burkholderiales</taxon>
        <taxon>Alcaligenaceae</taxon>
        <taxon>Achromobacter</taxon>
    </lineage>
</organism>
<protein>
    <submittedName>
        <fullName evidence="1">Uncharacterized protein</fullName>
    </submittedName>
</protein>
<evidence type="ECO:0000313" key="2">
    <source>
        <dbReference type="Proteomes" id="UP001161276"/>
    </source>
</evidence>
<dbReference type="EMBL" id="JAOCKG010000009">
    <property type="protein sequence ID" value="MDH2052863.1"/>
    <property type="molecule type" value="Genomic_DNA"/>
</dbReference>
<dbReference type="Proteomes" id="UP001161276">
    <property type="component" value="Unassembled WGS sequence"/>
</dbReference>
<comment type="caution">
    <text evidence="1">The sequence shown here is derived from an EMBL/GenBank/DDBJ whole genome shotgun (WGS) entry which is preliminary data.</text>
</comment>
<evidence type="ECO:0000313" key="1">
    <source>
        <dbReference type="EMBL" id="MDH2052863.1"/>
    </source>
</evidence>
<name>A0AA43B271_9BURK</name>
<sequence>MAQITVKLSLRVAWWVRWYLAGVGVAARLTGATLDITKVERWIRRGLSVHASSRPQRAARSR</sequence>
<gene>
    <name evidence="1" type="ORF">N5K24_20840</name>
</gene>
<dbReference type="AlphaFoldDB" id="A0AA43B271"/>
<accession>A0AA43B271</accession>
<reference evidence="1" key="1">
    <citation type="submission" date="2022-09" db="EMBL/GenBank/DDBJ databases">
        <title>Intensive care unit water sources are persistently colonized with multi-drug resistant bacteria and are the site of extensive horizontal gene transfer of antibiotic resistance genes.</title>
        <authorList>
            <person name="Diorio-Toth L."/>
        </authorList>
    </citation>
    <scope>NUCLEOTIDE SEQUENCE</scope>
    <source>
        <strain evidence="1">GD03676</strain>
    </source>
</reference>
<dbReference type="RefSeq" id="WP_280028356.1">
    <property type="nucleotide sequence ID" value="NZ_JAOCKG010000009.1"/>
</dbReference>
<proteinExistence type="predicted"/>